<reference evidence="1 2" key="1">
    <citation type="journal article" date="2019" name="Genome Biol. Evol.">
        <title>Insights into the evolution of the New World diploid cottons (Gossypium, subgenus Houzingenia) based on genome sequencing.</title>
        <authorList>
            <person name="Grover C.E."/>
            <person name="Arick M.A. 2nd"/>
            <person name="Thrash A."/>
            <person name="Conover J.L."/>
            <person name="Sanders W.S."/>
            <person name="Peterson D.G."/>
            <person name="Frelichowski J.E."/>
            <person name="Scheffler J.A."/>
            <person name="Scheffler B.E."/>
            <person name="Wendel J.F."/>
        </authorList>
    </citation>
    <scope>NUCLEOTIDE SEQUENCE [LARGE SCALE GENOMIC DNA]</scope>
    <source>
        <strain evidence="1">157</strain>
        <tissue evidence="1">Leaf</tissue>
    </source>
</reference>
<evidence type="ECO:0000313" key="1">
    <source>
        <dbReference type="EMBL" id="MBA0557658.1"/>
    </source>
</evidence>
<evidence type="ECO:0000313" key="2">
    <source>
        <dbReference type="Proteomes" id="UP000593572"/>
    </source>
</evidence>
<keyword evidence="2" id="KW-1185">Reference proteome</keyword>
<comment type="caution">
    <text evidence="1">The sequence shown here is derived from an EMBL/GenBank/DDBJ whole genome shotgun (WGS) entry which is preliminary data.</text>
</comment>
<dbReference type="EMBL" id="JABEZX010000006">
    <property type="protein sequence ID" value="MBA0557658.1"/>
    <property type="molecule type" value="Genomic_DNA"/>
</dbReference>
<gene>
    <name evidence="1" type="ORF">Golob_014712</name>
</gene>
<dbReference type="AlphaFoldDB" id="A0A7J8LYX0"/>
<sequence length="146" mass="16522">MLLGKGAYKQGERLQSARNDSAGEFDFLNGDFKKTMVSGIPTIELLEHIQQIMFKDVETTVVLKLLGQNIGYAALFSHISSLWHPKKSFHLMDIEIGYFLSKLHIRLLSLLGFMYKMRILEAVGGLVGKVVKLDLSTDSKNQWLFC</sequence>
<name>A0A7J8LYX0_9ROSI</name>
<accession>A0A7J8LYX0</accession>
<protein>
    <submittedName>
        <fullName evidence="1">Uncharacterized protein</fullName>
    </submittedName>
</protein>
<organism evidence="1 2">
    <name type="scientific">Gossypium lobatum</name>
    <dbReference type="NCBI Taxonomy" id="34289"/>
    <lineage>
        <taxon>Eukaryota</taxon>
        <taxon>Viridiplantae</taxon>
        <taxon>Streptophyta</taxon>
        <taxon>Embryophyta</taxon>
        <taxon>Tracheophyta</taxon>
        <taxon>Spermatophyta</taxon>
        <taxon>Magnoliopsida</taxon>
        <taxon>eudicotyledons</taxon>
        <taxon>Gunneridae</taxon>
        <taxon>Pentapetalae</taxon>
        <taxon>rosids</taxon>
        <taxon>malvids</taxon>
        <taxon>Malvales</taxon>
        <taxon>Malvaceae</taxon>
        <taxon>Malvoideae</taxon>
        <taxon>Gossypium</taxon>
    </lineage>
</organism>
<proteinExistence type="predicted"/>
<dbReference type="Proteomes" id="UP000593572">
    <property type="component" value="Unassembled WGS sequence"/>
</dbReference>